<dbReference type="GO" id="GO:0004350">
    <property type="term" value="F:glutamate-5-semialdehyde dehydrogenase activity"/>
    <property type="evidence" value="ECO:0007669"/>
    <property type="project" value="UniProtKB-UniRule"/>
</dbReference>
<dbReference type="Gene3D" id="3.40.605.10">
    <property type="entry name" value="Aldehyde Dehydrogenase, Chain A, domain 1"/>
    <property type="match status" value="1"/>
</dbReference>
<dbReference type="GO" id="GO:0055129">
    <property type="term" value="P:L-proline biosynthetic process"/>
    <property type="evidence" value="ECO:0007669"/>
    <property type="project" value="UniProtKB-UniRule"/>
</dbReference>
<dbReference type="PANTHER" id="PTHR11063">
    <property type="entry name" value="GLUTAMATE SEMIALDEHYDE DEHYDROGENASE"/>
    <property type="match status" value="1"/>
</dbReference>
<sequence length="448" mass="47766">MSMSTSMSSPDPAIAARKAEVEALLRAARAAAGAVGRAETETKNAVLRTMGEVLWREREAILAANAEDVREAAGRGTPRARLDRLTLTEARLRSMIEGLEAVAALPDPVGRVAAAWTRPNGLRIEKVHVPFGVIAIIYEARPNVTVDAAALALKAGSAVVLRGSRDALRTNSALVAALQAALEARGFPPSAVTLIKRPEREVVDDLITARGLIDLVIPRGGAGLIRRVVDGARVPVIETGIGNNHLYVDRAADVAMAVRLAVDAKVDRPSVCNAIETLLVHREIAEAYLPEAGRALSGLGVELRACPRALEIFAAHGIPARPSTDDDYAEEFLDLILAVRVVDDLDEALQHIARYGTQHSEAIVTDDPEAARRFLTEVDAAAVYHNASTRFTDGGEFGFGAEMGISTQKLHARGPVGLPELTTVRYRIVGHGQIRGPERVGGGERLPV</sequence>
<evidence type="ECO:0000256" key="7">
    <source>
        <dbReference type="HAMAP-Rule" id="MF_00412"/>
    </source>
</evidence>
<dbReference type="InterPro" id="IPR020593">
    <property type="entry name" value="G-glutamylP_reductase_CS"/>
</dbReference>
<comment type="pathway">
    <text evidence="1 7">Amino-acid biosynthesis; L-proline biosynthesis; L-glutamate 5-semialdehyde from L-glutamate: step 2/2.</text>
</comment>
<evidence type="ECO:0000256" key="3">
    <source>
        <dbReference type="ARBA" id="ARBA00022650"/>
    </source>
</evidence>
<dbReference type="PIRSF" id="PIRSF000151">
    <property type="entry name" value="GPR"/>
    <property type="match status" value="1"/>
</dbReference>
<dbReference type="InterPro" id="IPR015590">
    <property type="entry name" value="Aldehyde_DH_dom"/>
</dbReference>
<dbReference type="HAMAP" id="MF_00412">
    <property type="entry name" value="ProA"/>
    <property type="match status" value="1"/>
</dbReference>
<dbReference type="UniPathway" id="UPA00098">
    <property type="reaction ID" value="UER00360"/>
</dbReference>
<organism evidence="9 10">
    <name type="scientific">Hydrogenibacillus schlegelii</name>
    <name type="common">Bacillus schlegelii</name>
    <dbReference type="NCBI Taxonomy" id="1484"/>
    <lineage>
        <taxon>Bacteria</taxon>
        <taxon>Bacillati</taxon>
        <taxon>Bacillota</taxon>
        <taxon>Bacilli</taxon>
        <taxon>Bacillales</taxon>
        <taxon>Bacillales Family X. Incertae Sedis</taxon>
        <taxon>Hydrogenibacillus</taxon>
    </lineage>
</organism>
<keyword evidence="3 7" id="KW-0641">Proline biosynthesis</keyword>
<dbReference type="NCBIfam" id="NF001221">
    <property type="entry name" value="PRK00197.1"/>
    <property type="match status" value="1"/>
</dbReference>
<dbReference type="PROSITE" id="PS01223">
    <property type="entry name" value="PROA"/>
    <property type="match status" value="1"/>
</dbReference>
<protein>
    <recommendedName>
        <fullName evidence="7">Gamma-glutamyl phosphate reductase</fullName>
        <shortName evidence="7">GPR</shortName>
        <ecNumber evidence="7">1.2.1.41</ecNumber>
    </recommendedName>
    <alternativeName>
        <fullName evidence="7">Glutamate-5-semialdehyde dehydrogenase</fullName>
    </alternativeName>
    <alternativeName>
        <fullName evidence="7">Glutamyl-gamma-semialdehyde dehydrogenase</fullName>
        <shortName evidence="7">GSA dehydrogenase</shortName>
    </alternativeName>
</protein>
<keyword evidence="4 7" id="KW-0521">NADP</keyword>
<dbReference type="Pfam" id="PF00171">
    <property type="entry name" value="Aldedh"/>
    <property type="match status" value="1"/>
</dbReference>
<keyword evidence="2 7" id="KW-0028">Amino-acid biosynthesis</keyword>
<dbReference type="InterPro" id="IPR016162">
    <property type="entry name" value="Ald_DH_N"/>
</dbReference>
<comment type="similarity">
    <text evidence="7">Belongs to the gamma-glutamyl phosphate reductase family.</text>
</comment>
<dbReference type="AlphaFoldDB" id="A0A2T5GEP8"/>
<gene>
    <name evidence="7" type="primary">proA</name>
    <name evidence="9" type="ORF">HSCHL_2259</name>
</gene>
<dbReference type="GO" id="GO:0005737">
    <property type="term" value="C:cytoplasm"/>
    <property type="evidence" value="ECO:0007669"/>
    <property type="project" value="UniProtKB-SubCell"/>
</dbReference>
<comment type="function">
    <text evidence="7">Catalyzes the NADPH-dependent reduction of L-glutamate 5-phosphate into L-glutamate 5-semialdehyde and phosphate. The product spontaneously undergoes cyclization to form 1-pyrroline-5-carboxylate.</text>
</comment>
<dbReference type="EC" id="1.2.1.41" evidence="7"/>
<evidence type="ECO:0000256" key="5">
    <source>
        <dbReference type="ARBA" id="ARBA00023002"/>
    </source>
</evidence>
<dbReference type="InterPro" id="IPR012134">
    <property type="entry name" value="Glu-5-SA_DH"/>
</dbReference>
<feature type="domain" description="Aldehyde dehydrogenase" evidence="8">
    <location>
        <begin position="15"/>
        <end position="298"/>
    </location>
</feature>
<evidence type="ECO:0000313" key="9">
    <source>
        <dbReference type="EMBL" id="PTQ54668.1"/>
    </source>
</evidence>
<evidence type="ECO:0000313" key="10">
    <source>
        <dbReference type="Proteomes" id="UP000244180"/>
    </source>
</evidence>
<proteinExistence type="inferred from homology"/>
<dbReference type="InterPro" id="IPR000965">
    <property type="entry name" value="GPR_dom"/>
</dbReference>
<dbReference type="SUPFAM" id="SSF53720">
    <property type="entry name" value="ALDH-like"/>
    <property type="match status" value="1"/>
</dbReference>
<keyword evidence="5 7" id="KW-0560">Oxidoreductase</keyword>
<name>A0A2T5GEP8_HYDSH</name>
<evidence type="ECO:0000256" key="2">
    <source>
        <dbReference type="ARBA" id="ARBA00022605"/>
    </source>
</evidence>
<reference evidence="9 10" key="1">
    <citation type="submission" date="2017-08" db="EMBL/GenBank/DDBJ databases">
        <title>Burning lignite coal seam in the remote Altai Mountains harbors a hydrogen-driven thermophilic microbial community.</title>
        <authorList>
            <person name="Kadnikov V.V."/>
            <person name="Mardanov A.V."/>
            <person name="Ivasenko D."/>
            <person name="Beletsky A.V."/>
            <person name="Karnachuk O.V."/>
            <person name="Ravin N.V."/>
        </authorList>
    </citation>
    <scope>NUCLEOTIDE SEQUENCE [LARGE SCALE GENOMIC DNA]</scope>
    <source>
        <strain evidence="9">AL33</strain>
    </source>
</reference>
<evidence type="ECO:0000259" key="8">
    <source>
        <dbReference type="Pfam" id="PF00171"/>
    </source>
</evidence>
<evidence type="ECO:0000256" key="1">
    <source>
        <dbReference type="ARBA" id="ARBA00004985"/>
    </source>
</evidence>
<dbReference type="FunFam" id="3.40.309.10:FF:000006">
    <property type="entry name" value="Gamma-glutamyl phosphate reductase"/>
    <property type="match status" value="1"/>
</dbReference>
<comment type="catalytic activity">
    <reaction evidence="6 7">
        <text>L-glutamate 5-semialdehyde + phosphate + NADP(+) = L-glutamyl 5-phosphate + NADPH + H(+)</text>
        <dbReference type="Rhea" id="RHEA:19541"/>
        <dbReference type="ChEBI" id="CHEBI:15378"/>
        <dbReference type="ChEBI" id="CHEBI:43474"/>
        <dbReference type="ChEBI" id="CHEBI:57783"/>
        <dbReference type="ChEBI" id="CHEBI:58066"/>
        <dbReference type="ChEBI" id="CHEBI:58274"/>
        <dbReference type="ChEBI" id="CHEBI:58349"/>
        <dbReference type="EC" id="1.2.1.41"/>
    </reaction>
</comment>
<accession>A0A2T5GEP8</accession>
<comment type="subcellular location">
    <subcellularLocation>
        <location evidence="7">Cytoplasm</location>
    </subcellularLocation>
</comment>
<dbReference type="InterPro" id="IPR016163">
    <property type="entry name" value="Ald_DH_C"/>
</dbReference>
<dbReference type="InterPro" id="IPR016161">
    <property type="entry name" value="Ald_DH/histidinol_DH"/>
</dbReference>
<dbReference type="Proteomes" id="UP000244180">
    <property type="component" value="Unassembled WGS sequence"/>
</dbReference>
<dbReference type="PANTHER" id="PTHR11063:SF8">
    <property type="entry name" value="DELTA-1-PYRROLINE-5-CARBOXYLATE SYNTHASE"/>
    <property type="match status" value="1"/>
</dbReference>
<comment type="caution">
    <text evidence="9">The sequence shown here is derived from an EMBL/GenBank/DDBJ whole genome shotgun (WGS) entry which is preliminary data.</text>
</comment>
<keyword evidence="7" id="KW-0963">Cytoplasm</keyword>
<evidence type="ECO:0000256" key="6">
    <source>
        <dbReference type="ARBA" id="ARBA00049024"/>
    </source>
</evidence>
<evidence type="ECO:0000256" key="4">
    <source>
        <dbReference type="ARBA" id="ARBA00022857"/>
    </source>
</evidence>
<dbReference type="NCBIfam" id="TIGR00407">
    <property type="entry name" value="proA"/>
    <property type="match status" value="1"/>
</dbReference>
<dbReference type="Gene3D" id="3.40.309.10">
    <property type="entry name" value="Aldehyde Dehydrogenase, Chain A, domain 2"/>
    <property type="match status" value="1"/>
</dbReference>
<dbReference type="GO" id="GO:0050661">
    <property type="term" value="F:NADP binding"/>
    <property type="evidence" value="ECO:0007669"/>
    <property type="project" value="InterPro"/>
</dbReference>
<dbReference type="CDD" id="cd07079">
    <property type="entry name" value="ALDH_F18-19_ProA-GPR"/>
    <property type="match status" value="1"/>
</dbReference>
<dbReference type="EMBL" id="PEBV01000002">
    <property type="protein sequence ID" value="PTQ54668.1"/>
    <property type="molecule type" value="Genomic_DNA"/>
</dbReference>